<dbReference type="AlphaFoldDB" id="A0A1H0JPT7"/>
<gene>
    <name evidence="2" type="ORF">SAMN04515671_0988</name>
</gene>
<protein>
    <recommendedName>
        <fullName evidence="4">Beta-lactamase enzyme family protein</fullName>
    </recommendedName>
</protein>
<evidence type="ECO:0000256" key="1">
    <source>
        <dbReference type="SAM" id="MobiDB-lite"/>
    </source>
</evidence>
<organism evidence="2 3">
    <name type="scientific">Nakamurella panacisegetis</name>
    <dbReference type="NCBI Taxonomy" id="1090615"/>
    <lineage>
        <taxon>Bacteria</taxon>
        <taxon>Bacillati</taxon>
        <taxon>Actinomycetota</taxon>
        <taxon>Actinomycetes</taxon>
        <taxon>Nakamurellales</taxon>
        <taxon>Nakamurellaceae</taxon>
        <taxon>Nakamurella</taxon>
    </lineage>
</organism>
<evidence type="ECO:0008006" key="4">
    <source>
        <dbReference type="Google" id="ProtNLM"/>
    </source>
</evidence>
<dbReference type="Gene3D" id="3.40.710.10">
    <property type="entry name" value="DD-peptidase/beta-lactamase superfamily"/>
    <property type="match status" value="1"/>
</dbReference>
<reference evidence="2 3" key="1">
    <citation type="submission" date="2016-10" db="EMBL/GenBank/DDBJ databases">
        <authorList>
            <person name="de Groot N.N."/>
        </authorList>
    </citation>
    <scope>NUCLEOTIDE SEQUENCE [LARGE SCALE GENOMIC DNA]</scope>
    <source>
        <strain evidence="3">P4-7,KCTC 19426,CECT 7604</strain>
    </source>
</reference>
<dbReference type="EMBL" id="LT629710">
    <property type="protein sequence ID" value="SDO45532.1"/>
    <property type="molecule type" value="Genomic_DNA"/>
</dbReference>
<evidence type="ECO:0000313" key="3">
    <source>
        <dbReference type="Proteomes" id="UP000198741"/>
    </source>
</evidence>
<dbReference type="SUPFAM" id="SSF56601">
    <property type="entry name" value="beta-lactamase/transpeptidase-like"/>
    <property type="match status" value="1"/>
</dbReference>
<dbReference type="Proteomes" id="UP000198741">
    <property type="component" value="Chromosome I"/>
</dbReference>
<dbReference type="InterPro" id="IPR012338">
    <property type="entry name" value="Beta-lactam/transpept-like"/>
</dbReference>
<evidence type="ECO:0000313" key="2">
    <source>
        <dbReference type="EMBL" id="SDO45532.1"/>
    </source>
</evidence>
<dbReference type="STRING" id="1090615.SAMN04515671_0988"/>
<keyword evidence="3" id="KW-1185">Reference proteome</keyword>
<accession>A0A1H0JPT7</accession>
<feature type="region of interest" description="Disordered" evidence="1">
    <location>
        <begin position="172"/>
        <end position="194"/>
    </location>
</feature>
<proteinExistence type="predicted"/>
<name>A0A1H0JPT7_9ACTN</name>
<sequence length="429" mass="42608">MRLRAALSVAAGSVLVVAVAVVTTAVRSEAKESTRTPTAVSLAQVASGVGVAAGRTVTVPALAAGSGAPSPAAPNSAELEAAASSSAALESASASRAAASSAAARSDASSSSAAVASSSRAVASGAAASSAAASSAAASAASRAAASSAAASAASSSAAASSAAASRASERRASASALAHPAPDTSNEVQEAVDQAADEGITQSVVVMNRQTGSVTTSIDADRDVPSMSLVKLFLAADVIDQAGGIENVAPDTLSQLRQMIVASDDSIAQEFYDDDGRAAIITRMAARYDLDETSPSPEPRYWGDVQISAHDQASFLYQLLSDSRTSSWFTEAMEGSLDTGADGFDQNFGVNAIPGTGSKQGWGCCLGGVMAIHTMGFTANQIIVVLSTAANDVSYTKLATARELTDDPGAQALVAGLTRTVRAALPPS</sequence>